<dbReference type="RefSeq" id="WP_071972901.1">
    <property type="nucleotide sequence ID" value="NZ_CP018076.1"/>
</dbReference>
<dbReference type="InterPro" id="IPR037682">
    <property type="entry name" value="TonB_C"/>
</dbReference>
<evidence type="ECO:0000259" key="6">
    <source>
        <dbReference type="PROSITE" id="PS52015"/>
    </source>
</evidence>
<comment type="subcellular location">
    <subcellularLocation>
        <location evidence="1">Membrane</location>
        <topology evidence="1">Single-pass membrane protein</topology>
    </subcellularLocation>
</comment>
<dbReference type="EMBL" id="CP018076">
    <property type="protein sequence ID" value="APE44557.1"/>
    <property type="molecule type" value="Genomic_DNA"/>
</dbReference>
<dbReference type="STRING" id="1917485.BOO69_14905"/>
<protein>
    <recommendedName>
        <fullName evidence="6">TonB C-terminal domain-containing protein</fullName>
    </recommendedName>
</protein>
<dbReference type="Proteomes" id="UP000181897">
    <property type="component" value="Chromosome"/>
</dbReference>
<feature type="compositionally biased region" description="Low complexity" evidence="5">
    <location>
        <begin position="98"/>
        <end position="108"/>
    </location>
</feature>
<dbReference type="SUPFAM" id="SSF74653">
    <property type="entry name" value="TolA/TonB C-terminal domain"/>
    <property type="match status" value="1"/>
</dbReference>
<evidence type="ECO:0000313" key="7">
    <source>
        <dbReference type="EMBL" id="APE44557.1"/>
    </source>
</evidence>
<name>A0A1J0WJV3_9RHOB</name>
<dbReference type="NCBIfam" id="TIGR01352">
    <property type="entry name" value="tonB_Cterm"/>
    <property type="match status" value="1"/>
</dbReference>
<evidence type="ECO:0000313" key="8">
    <source>
        <dbReference type="Proteomes" id="UP000181897"/>
    </source>
</evidence>
<dbReference type="KEGG" id="suam:BOO69_14905"/>
<reference evidence="7 8" key="1">
    <citation type="submission" date="2016-11" db="EMBL/GenBank/DDBJ databases">
        <title>Complete genome sequence of Sulfitobacter sp. AM1-D1, a toxic bacteria associated with marine dinoflagellate Alexandrium minutum in East China Sea.</title>
        <authorList>
            <person name="Yang Q."/>
            <person name="Zhang X."/>
            <person name="Tian X."/>
        </authorList>
    </citation>
    <scope>NUCLEOTIDE SEQUENCE [LARGE SCALE GENOMIC DNA]</scope>
    <source>
        <strain evidence="7 8">AM1-D1</strain>
    </source>
</reference>
<keyword evidence="3" id="KW-1133">Transmembrane helix</keyword>
<keyword evidence="2" id="KW-0812">Transmembrane</keyword>
<evidence type="ECO:0000256" key="5">
    <source>
        <dbReference type="SAM" id="MobiDB-lite"/>
    </source>
</evidence>
<gene>
    <name evidence="7" type="ORF">BOO69_14905</name>
</gene>
<evidence type="ECO:0000256" key="4">
    <source>
        <dbReference type="ARBA" id="ARBA00023136"/>
    </source>
</evidence>
<dbReference type="GO" id="GO:0016020">
    <property type="term" value="C:membrane"/>
    <property type="evidence" value="ECO:0007669"/>
    <property type="project" value="UniProtKB-SubCell"/>
</dbReference>
<dbReference type="PROSITE" id="PS52015">
    <property type="entry name" value="TONB_CTD"/>
    <property type="match status" value="1"/>
</dbReference>
<proteinExistence type="predicted"/>
<feature type="region of interest" description="Disordered" evidence="5">
    <location>
        <begin position="76"/>
        <end position="224"/>
    </location>
</feature>
<feature type="domain" description="TonB C-terminal" evidence="6">
    <location>
        <begin position="215"/>
        <end position="301"/>
    </location>
</feature>
<dbReference type="Pfam" id="PF13103">
    <property type="entry name" value="TonB_2"/>
    <property type="match status" value="1"/>
</dbReference>
<dbReference type="AlphaFoldDB" id="A0A1J0WJV3"/>
<keyword evidence="8" id="KW-1185">Reference proteome</keyword>
<evidence type="ECO:0000256" key="1">
    <source>
        <dbReference type="ARBA" id="ARBA00004167"/>
    </source>
</evidence>
<dbReference type="Gene3D" id="3.30.1150.10">
    <property type="match status" value="1"/>
</dbReference>
<evidence type="ECO:0000256" key="3">
    <source>
        <dbReference type="ARBA" id="ARBA00022989"/>
    </source>
</evidence>
<organism evidence="7 8">
    <name type="scientific">Sulfitobacter alexandrii</name>
    <dbReference type="NCBI Taxonomy" id="1917485"/>
    <lineage>
        <taxon>Bacteria</taxon>
        <taxon>Pseudomonadati</taxon>
        <taxon>Pseudomonadota</taxon>
        <taxon>Alphaproteobacteria</taxon>
        <taxon>Rhodobacterales</taxon>
        <taxon>Roseobacteraceae</taxon>
        <taxon>Sulfitobacter</taxon>
    </lineage>
</organism>
<accession>A0A1J0WJV3</accession>
<feature type="compositionally biased region" description="Polar residues" evidence="5">
    <location>
        <begin position="198"/>
        <end position="222"/>
    </location>
</feature>
<evidence type="ECO:0000256" key="2">
    <source>
        <dbReference type="ARBA" id="ARBA00022692"/>
    </source>
</evidence>
<dbReference type="InterPro" id="IPR006260">
    <property type="entry name" value="TonB/TolA_C"/>
</dbReference>
<keyword evidence="4" id="KW-0472">Membrane</keyword>
<feature type="compositionally biased region" description="Basic and acidic residues" evidence="5">
    <location>
        <begin position="182"/>
        <end position="197"/>
    </location>
</feature>
<dbReference type="GO" id="GO:0055085">
    <property type="term" value="P:transmembrane transport"/>
    <property type="evidence" value="ECO:0007669"/>
    <property type="project" value="InterPro"/>
</dbReference>
<sequence>MIPSSPFGKAVALAVSAMLILGGMFLAHPETRTELAGGGEPVRARMGNAFEDMAAGTLTAQDAVAVTPPPTTAEAIQPVRQQQTPKVNPAPAEPPAAPDAVLPEAAAPVAPPTSTPSVAPRPLAAQQSVSVATPTPPKETIAAASPDTAAPTGSRRPQRRDPEKAAQIAAARPEPTAPRGNAQRDSRRGDSTAETRQADAGSQGNTRKAAPQSGNAAASNYPGQVMRKISRVRKPNVRARGTATIAFRIAANGGLATISVARSSGSSALDRAALRVVRTAAPFPPPPSGATRSFSIQIQGR</sequence>